<reference evidence="7" key="1">
    <citation type="journal article" date="2019" name="bioRxiv">
        <title>The Genome of the Zebra Mussel, Dreissena polymorpha: A Resource for Invasive Species Research.</title>
        <authorList>
            <person name="McCartney M.A."/>
            <person name="Auch B."/>
            <person name="Kono T."/>
            <person name="Mallez S."/>
            <person name="Zhang Y."/>
            <person name="Obille A."/>
            <person name="Becker A."/>
            <person name="Abrahante J.E."/>
            <person name="Garbe J."/>
            <person name="Badalamenti J.P."/>
            <person name="Herman A."/>
            <person name="Mangelson H."/>
            <person name="Liachko I."/>
            <person name="Sullivan S."/>
            <person name="Sone E.D."/>
            <person name="Koren S."/>
            <person name="Silverstein K.A.T."/>
            <person name="Beckman K.B."/>
            <person name="Gohl D.M."/>
        </authorList>
    </citation>
    <scope>NUCLEOTIDE SEQUENCE</scope>
    <source>
        <strain evidence="7">Duluth1</strain>
        <tissue evidence="7">Whole animal</tissue>
    </source>
</reference>
<keyword evidence="1" id="KW-0677">Repeat</keyword>
<dbReference type="SUPFAM" id="SSF49854">
    <property type="entry name" value="Spermadhesin, CUB domain"/>
    <property type="match status" value="2"/>
</dbReference>
<dbReference type="InterPro" id="IPR000859">
    <property type="entry name" value="CUB_dom"/>
</dbReference>
<evidence type="ECO:0000313" key="8">
    <source>
        <dbReference type="Proteomes" id="UP000828390"/>
    </source>
</evidence>
<dbReference type="CDD" id="cd00041">
    <property type="entry name" value="CUB"/>
    <property type="match status" value="2"/>
</dbReference>
<dbReference type="AlphaFoldDB" id="A0A9D4R543"/>
<sequence length="407" mass="43464">MMTGSGAVLATLLFACLLIVQRVDSQCSGSALTLQASTTPQKFSSPGYPIAYNNDLSCTWLLDSGVDGQRILLYSDAYSIHCPSDSVDIYDGNSTSSPGLQAGLCGSSKTGEFVTRDRHALVTFRTDASLTERGFEFIYLSAADTSGTGCNSEYTLTASEQAQFLTSQNFPAFYSSNSFCRWEIVPSSAQSAVSVQVTFADIEADDNCRYDKMEIYDGSYICENKLVSTYCPFRTGTDFSPSTYTSAEAITVILRSDNSFERHGFILKYWETTVTTTTTVATTVTTTVTSSTALQTTAAAPTTAALTTQASPVTSEVPSISIKEQNTDASTNIVMMVVSGLSGAGGVLALLAVWRTFRYINGRKRPKKGLIHVQGATSLTSISISSSSDSGSLQSRQGPPPSILAFV</sequence>
<feature type="chain" id="PRO_5038388487" description="CUB domain-containing protein" evidence="5">
    <location>
        <begin position="26"/>
        <end position="407"/>
    </location>
</feature>
<comment type="caution">
    <text evidence="3">Lacks conserved residue(s) required for the propagation of feature annotation.</text>
</comment>
<accession>A0A9D4R543</accession>
<keyword evidence="4" id="KW-0812">Transmembrane</keyword>
<dbReference type="SMART" id="SM00042">
    <property type="entry name" value="CUB"/>
    <property type="match status" value="2"/>
</dbReference>
<dbReference type="PROSITE" id="PS01180">
    <property type="entry name" value="CUB"/>
    <property type="match status" value="2"/>
</dbReference>
<comment type="caution">
    <text evidence="7">The sequence shown here is derived from an EMBL/GenBank/DDBJ whole genome shotgun (WGS) entry which is preliminary data.</text>
</comment>
<dbReference type="PANTHER" id="PTHR24251">
    <property type="entry name" value="OVOCHYMASE-RELATED"/>
    <property type="match status" value="1"/>
</dbReference>
<keyword evidence="4" id="KW-1133">Transmembrane helix</keyword>
<gene>
    <name evidence="7" type="ORF">DPMN_097864</name>
</gene>
<feature type="domain" description="CUB" evidence="6">
    <location>
        <begin position="27"/>
        <end position="142"/>
    </location>
</feature>
<name>A0A9D4R543_DREPO</name>
<evidence type="ECO:0000256" key="5">
    <source>
        <dbReference type="SAM" id="SignalP"/>
    </source>
</evidence>
<evidence type="ECO:0000259" key="6">
    <source>
        <dbReference type="PROSITE" id="PS01180"/>
    </source>
</evidence>
<keyword evidence="2" id="KW-1015">Disulfide bond</keyword>
<reference evidence="7" key="2">
    <citation type="submission" date="2020-11" db="EMBL/GenBank/DDBJ databases">
        <authorList>
            <person name="McCartney M.A."/>
            <person name="Auch B."/>
            <person name="Kono T."/>
            <person name="Mallez S."/>
            <person name="Becker A."/>
            <person name="Gohl D.M."/>
            <person name="Silverstein K.A.T."/>
            <person name="Koren S."/>
            <person name="Bechman K.B."/>
            <person name="Herman A."/>
            <person name="Abrahante J.E."/>
            <person name="Garbe J."/>
        </authorList>
    </citation>
    <scope>NUCLEOTIDE SEQUENCE</scope>
    <source>
        <strain evidence="7">Duluth1</strain>
        <tissue evidence="7">Whole animal</tissue>
    </source>
</reference>
<organism evidence="7 8">
    <name type="scientific">Dreissena polymorpha</name>
    <name type="common">Zebra mussel</name>
    <name type="synonym">Mytilus polymorpha</name>
    <dbReference type="NCBI Taxonomy" id="45954"/>
    <lineage>
        <taxon>Eukaryota</taxon>
        <taxon>Metazoa</taxon>
        <taxon>Spiralia</taxon>
        <taxon>Lophotrochozoa</taxon>
        <taxon>Mollusca</taxon>
        <taxon>Bivalvia</taxon>
        <taxon>Autobranchia</taxon>
        <taxon>Heteroconchia</taxon>
        <taxon>Euheterodonta</taxon>
        <taxon>Imparidentia</taxon>
        <taxon>Neoheterodontei</taxon>
        <taxon>Myida</taxon>
        <taxon>Dreissenoidea</taxon>
        <taxon>Dreissenidae</taxon>
        <taxon>Dreissena</taxon>
    </lineage>
</organism>
<proteinExistence type="predicted"/>
<feature type="domain" description="CUB" evidence="6">
    <location>
        <begin position="150"/>
        <end position="272"/>
    </location>
</feature>
<evidence type="ECO:0000256" key="2">
    <source>
        <dbReference type="ARBA" id="ARBA00023157"/>
    </source>
</evidence>
<dbReference type="InterPro" id="IPR035914">
    <property type="entry name" value="Sperma_CUB_dom_sf"/>
</dbReference>
<keyword evidence="4" id="KW-0472">Membrane</keyword>
<dbReference type="OrthoDB" id="6118973at2759"/>
<dbReference type="Gene3D" id="2.60.120.290">
    <property type="entry name" value="Spermadhesin, CUB domain"/>
    <property type="match status" value="2"/>
</dbReference>
<keyword evidence="5" id="KW-0732">Signal</keyword>
<keyword evidence="8" id="KW-1185">Reference proteome</keyword>
<evidence type="ECO:0000313" key="7">
    <source>
        <dbReference type="EMBL" id="KAH3855299.1"/>
    </source>
</evidence>
<evidence type="ECO:0000256" key="1">
    <source>
        <dbReference type="ARBA" id="ARBA00022737"/>
    </source>
</evidence>
<feature type="transmembrane region" description="Helical" evidence="4">
    <location>
        <begin position="333"/>
        <end position="357"/>
    </location>
</feature>
<protein>
    <recommendedName>
        <fullName evidence="6">CUB domain-containing protein</fullName>
    </recommendedName>
</protein>
<dbReference type="Pfam" id="PF00431">
    <property type="entry name" value="CUB"/>
    <property type="match status" value="2"/>
</dbReference>
<dbReference type="EMBL" id="JAIWYP010000003">
    <property type="protein sequence ID" value="KAH3855299.1"/>
    <property type="molecule type" value="Genomic_DNA"/>
</dbReference>
<dbReference type="Proteomes" id="UP000828390">
    <property type="component" value="Unassembled WGS sequence"/>
</dbReference>
<evidence type="ECO:0000256" key="3">
    <source>
        <dbReference type="PROSITE-ProRule" id="PRU00059"/>
    </source>
</evidence>
<feature type="signal peptide" evidence="5">
    <location>
        <begin position="1"/>
        <end position="25"/>
    </location>
</feature>
<evidence type="ECO:0000256" key="4">
    <source>
        <dbReference type="SAM" id="Phobius"/>
    </source>
</evidence>